<reference evidence="2" key="1">
    <citation type="submission" date="2020-10" db="EMBL/GenBank/DDBJ databases">
        <title>Connecting structure to function with the recovery of over 1000 high-quality activated sludge metagenome-assembled genomes encoding full-length rRNA genes using long-read sequencing.</title>
        <authorList>
            <person name="Singleton C.M."/>
            <person name="Petriglieri F."/>
            <person name="Kristensen J.M."/>
            <person name="Kirkegaard R.H."/>
            <person name="Michaelsen T.Y."/>
            <person name="Andersen M.H."/>
            <person name="Karst S.M."/>
            <person name="Dueholm M.S."/>
            <person name="Nielsen P.H."/>
            <person name="Albertsen M."/>
        </authorList>
    </citation>
    <scope>NUCLEOTIDE SEQUENCE</scope>
    <source>
        <strain evidence="2">Skiv_18-Q3-R9-52_MAXAC.067</strain>
    </source>
</reference>
<proteinExistence type="predicted"/>
<keyword evidence="1" id="KW-0472">Membrane</keyword>
<evidence type="ECO:0000256" key="1">
    <source>
        <dbReference type="SAM" id="Phobius"/>
    </source>
</evidence>
<sequence length="49" mass="5503">MYIDPGSGSMLFQVLIASLVGSLIAFRRALHGLVVRVAPWYRRRRSGDL</sequence>
<evidence type="ECO:0000313" key="3">
    <source>
        <dbReference type="Proteomes" id="UP000886657"/>
    </source>
</evidence>
<name>A0A9D7SHT3_9BACT</name>
<dbReference type="EMBL" id="JADKIO010000012">
    <property type="protein sequence ID" value="MBK9797947.1"/>
    <property type="molecule type" value="Genomic_DNA"/>
</dbReference>
<gene>
    <name evidence="2" type="ORF">IPP58_15985</name>
</gene>
<dbReference type="Proteomes" id="UP000886657">
    <property type="component" value="Unassembled WGS sequence"/>
</dbReference>
<evidence type="ECO:0000313" key="2">
    <source>
        <dbReference type="EMBL" id="MBK9797947.1"/>
    </source>
</evidence>
<comment type="caution">
    <text evidence="2">The sequence shown here is derived from an EMBL/GenBank/DDBJ whole genome shotgun (WGS) entry which is preliminary data.</text>
</comment>
<organism evidence="2 3">
    <name type="scientific">Candidatus Geothrix skivensis</name>
    <dbReference type="NCBI Taxonomy" id="2954439"/>
    <lineage>
        <taxon>Bacteria</taxon>
        <taxon>Pseudomonadati</taxon>
        <taxon>Acidobacteriota</taxon>
        <taxon>Holophagae</taxon>
        <taxon>Holophagales</taxon>
        <taxon>Holophagaceae</taxon>
        <taxon>Geothrix</taxon>
    </lineage>
</organism>
<accession>A0A9D7SHT3</accession>
<protein>
    <submittedName>
        <fullName evidence="2">Uncharacterized protein</fullName>
    </submittedName>
</protein>
<keyword evidence="1" id="KW-1133">Transmembrane helix</keyword>
<keyword evidence="1" id="KW-0812">Transmembrane</keyword>
<dbReference type="AlphaFoldDB" id="A0A9D7SHT3"/>
<feature type="transmembrane region" description="Helical" evidence="1">
    <location>
        <begin position="6"/>
        <end position="26"/>
    </location>
</feature>